<dbReference type="EMBL" id="CP157804">
    <property type="protein sequence ID" value="XBQ23896.1"/>
    <property type="molecule type" value="Genomic_DNA"/>
</dbReference>
<evidence type="ECO:0000313" key="1">
    <source>
        <dbReference type="EMBL" id="XBQ23896.1"/>
    </source>
</evidence>
<name>A0AAU7N0C4_9FLAO</name>
<protein>
    <submittedName>
        <fullName evidence="1">Uncharacterized protein</fullName>
    </submittedName>
</protein>
<dbReference type="AlphaFoldDB" id="A0AAU7N0C4"/>
<dbReference type="KEGG" id="fld:ABNE31_03015"/>
<proteinExistence type="predicted"/>
<sequence length="227" mass="27016">MSSDLDLLVDFYQWEKQRLLLEIDENKRDHDYIAVHYANEQLRHIQLELECLLELQNANYQKIQRLKRNIESFSERENSLGYFVPQIDQYKKELEDLKKERTIDSEETQILDEAIFSLINKEIEGFTIYFDLKKESYIDAVIIETGQIQLRLMQESPYGNDLNFLKKYVFMGAPRTMYDESTKSLVTYITMNRYKNVLPIKETISRIVIGSKYWLGLGDTIFLKLKP</sequence>
<organism evidence="1">
    <name type="scientific">Flagellimonas sp. MMG031</name>
    <dbReference type="NCBI Taxonomy" id="3158549"/>
    <lineage>
        <taxon>Bacteria</taxon>
        <taxon>Pseudomonadati</taxon>
        <taxon>Bacteroidota</taxon>
        <taxon>Flavobacteriia</taxon>
        <taxon>Flavobacteriales</taxon>
        <taxon>Flavobacteriaceae</taxon>
        <taxon>Flagellimonas</taxon>
    </lineage>
</organism>
<reference evidence="1" key="1">
    <citation type="submission" date="2024-05" db="EMBL/GenBank/DDBJ databases">
        <title>Draft Genome Sequences of Flagellimonas sp. MMG031 and Marinobacter sp. MMG032 Isolated from the dinoflagellate Symbiodinium pilosum.</title>
        <authorList>
            <person name="Shikuma N.J."/>
            <person name="Farrell M.V."/>
        </authorList>
    </citation>
    <scope>NUCLEOTIDE SEQUENCE</scope>
    <source>
        <strain evidence="1">MMG031</strain>
    </source>
</reference>
<gene>
    <name evidence="1" type="ORF">ABNE31_03015</name>
</gene>
<accession>A0AAU7N0C4</accession>
<dbReference type="RefSeq" id="WP_349352328.1">
    <property type="nucleotide sequence ID" value="NZ_CP157804.1"/>
</dbReference>